<dbReference type="OrthoDB" id="10261951at2759"/>
<comment type="caution">
    <text evidence="5">The sequence shown here is derived from an EMBL/GenBank/DDBJ whole genome shotgun (WGS) entry which is preliminary data.</text>
</comment>
<dbReference type="GO" id="GO:0016829">
    <property type="term" value="F:lyase activity"/>
    <property type="evidence" value="ECO:0007669"/>
    <property type="project" value="InterPro"/>
</dbReference>
<dbReference type="Proteomes" id="UP000038010">
    <property type="component" value="Unassembled WGS sequence"/>
</dbReference>
<dbReference type="AlphaFoldDB" id="A0A0N1HU61"/>
<dbReference type="VEuPathDB" id="FungiDB:AB675_1794"/>
<dbReference type="InterPro" id="IPR015422">
    <property type="entry name" value="PyrdxlP-dep_Trfase_small"/>
</dbReference>
<protein>
    <submittedName>
        <fullName evidence="5">Low specificity L-threonine aldolase</fullName>
    </submittedName>
</protein>
<dbReference type="RefSeq" id="XP_018002790.1">
    <property type="nucleotide sequence ID" value="XM_018141712.1"/>
</dbReference>
<dbReference type="EMBL" id="LFJN01000006">
    <property type="protein sequence ID" value="KPI42827.1"/>
    <property type="molecule type" value="Genomic_DNA"/>
</dbReference>
<dbReference type="Pfam" id="PF01212">
    <property type="entry name" value="Beta_elim_lyase"/>
    <property type="match status" value="1"/>
</dbReference>
<dbReference type="STRING" id="1664694.A0A0N1HU61"/>
<dbReference type="Gene3D" id="3.90.1150.10">
    <property type="entry name" value="Aspartate Aminotransferase, domain 1"/>
    <property type="match status" value="1"/>
</dbReference>
<name>A0A0N1HU61_9EURO</name>
<evidence type="ECO:0000256" key="2">
    <source>
        <dbReference type="ARBA" id="ARBA00006966"/>
    </source>
</evidence>
<comment type="cofactor">
    <cofactor evidence="1">
        <name>pyridoxal 5'-phosphate</name>
        <dbReference type="ChEBI" id="CHEBI:597326"/>
    </cofactor>
</comment>
<dbReference type="Gene3D" id="3.40.640.10">
    <property type="entry name" value="Type I PLP-dependent aspartate aminotransferase-like (Major domain)"/>
    <property type="match status" value="1"/>
</dbReference>
<evidence type="ECO:0000259" key="4">
    <source>
        <dbReference type="Pfam" id="PF01212"/>
    </source>
</evidence>
<evidence type="ECO:0000313" key="6">
    <source>
        <dbReference type="Proteomes" id="UP000038010"/>
    </source>
</evidence>
<accession>A0A0N1HU61</accession>
<evidence type="ECO:0000256" key="1">
    <source>
        <dbReference type="ARBA" id="ARBA00001933"/>
    </source>
</evidence>
<organism evidence="5 6">
    <name type="scientific">Cyphellophora attinorum</name>
    <dbReference type="NCBI Taxonomy" id="1664694"/>
    <lineage>
        <taxon>Eukaryota</taxon>
        <taxon>Fungi</taxon>
        <taxon>Dikarya</taxon>
        <taxon>Ascomycota</taxon>
        <taxon>Pezizomycotina</taxon>
        <taxon>Eurotiomycetes</taxon>
        <taxon>Chaetothyriomycetidae</taxon>
        <taxon>Chaetothyriales</taxon>
        <taxon>Cyphellophoraceae</taxon>
        <taxon>Cyphellophora</taxon>
    </lineage>
</organism>
<evidence type="ECO:0000256" key="3">
    <source>
        <dbReference type="ARBA" id="ARBA00022898"/>
    </source>
</evidence>
<dbReference type="PANTHER" id="PTHR48097:SF5">
    <property type="entry name" value="LOW SPECIFICITY L-THREONINE ALDOLASE"/>
    <property type="match status" value="1"/>
</dbReference>
<sequence>MAKYSFNDDYSEGVHPKLLSAIVATNASQQIAYGNDNFTSEACNRIRAKIGCNADVGVWFVPSGTSANAISIGSCLRPHESVIAASSGHIVVRETGAIEATGHKIIQVPPENGKLTVASIQRALDENWHFPHMARPRLVYISNATEIGTVYSKRELKDIKALCVERDLLLFLDGARIGHAMASSKNDCTWHDIFDLTDMFWIGGTKNGSLLGEAIVIKDPKIAVDFGFHVKQHGCLLAKSWVMGAQFAAFFDPENNLFLHLAAHANEMAARLSTALVAAGHELVAETETNQVFAIVSLPVLEQLQQHFNFYIWERLKDAKQEKAVIRLVTSWATDADQVVKFAAVLEQSSRA</sequence>
<dbReference type="InterPro" id="IPR015421">
    <property type="entry name" value="PyrdxlP-dep_Trfase_major"/>
</dbReference>
<reference evidence="5 6" key="1">
    <citation type="submission" date="2015-06" db="EMBL/GenBank/DDBJ databases">
        <title>Draft genome of the ant-associated black yeast Phialophora attae CBS 131958.</title>
        <authorList>
            <person name="Moreno L.F."/>
            <person name="Stielow B.J."/>
            <person name="de Hoog S."/>
            <person name="Vicente V.A."/>
            <person name="Weiss V.A."/>
            <person name="de Vries M."/>
            <person name="Cruz L.M."/>
            <person name="Souza E.M."/>
        </authorList>
    </citation>
    <scope>NUCLEOTIDE SEQUENCE [LARGE SCALE GENOMIC DNA]</scope>
    <source>
        <strain evidence="5 6">CBS 131958</strain>
    </source>
</reference>
<dbReference type="SUPFAM" id="SSF53383">
    <property type="entry name" value="PLP-dependent transferases"/>
    <property type="match status" value="1"/>
</dbReference>
<keyword evidence="6" id="KW-1185">Reference proteome</keyword>
<dbReference type="InterPro" id="IPR001597">
    <property type="entry name" value="ArAA_b-elim_lyase/Thr_aldolase"/>
</dbReference>
<comment type="similarity">
    <text evidence="2">Belongs to the threonine aldolase family.</text>
</comment>
<gene>
    <name evidence="5" type="ORF">AB675_1794</name>
</gene>
<dbReference type="GeneID" id="28733592"/>
<evidence type="ECO:0000313" key="5">
    <source>
        <dbReference type="EMBL" id="KPI42827.1"/>
    </source>
</evidence>
<feature type="domain" description="Aromatic amino acid beta-eliminating lyase/threonine aldolase" evidence="4">
    <location>
        <begin position="31"/>
        <end position="297"/>
    </location>
</feature>
<proteinExistence type="inferred from homology"/>
<dbReference type="GO" id="GO:0006520">
    <property type="term" value="P:amino acid metabolic process"/>
    <property type="evidence" value="ECO:0007669"/>
    <property type="project" value="InterPro"/>
</dbReference>
<keyword evidence="3" id="KW-0663">Pyridoxal phosphate</keyword>
<dbReference type="InterPro" id="IPR015424">
    <property type="entry name" value="PyrdxlP-dep_Trfase"/>
</dbReference>
<dbReference type="PANTHER" id="PTHR48097">
    <property type="entry name" value="L-THREONINE ALDOLASE-RELATED"/>
    <property type="match status" value="1"/>
</dbReference>